<dbReference type="InterPro" id="IPR055170">
    <property type="entry name" value="GFO_IDH_MocA-like_dom"/>
</dbReference>
<dbReference type="PANTHER" id="PTHR43249">
    <property type="entry name" value="UDP-N-ACETYL-2-AMINO-2-DEOXY-D-GLUCURONATE OXIDASE"/>
    <property type="match status" value="1"/>
</dbReference>
<reference evidence="4" key="1">
    <citation type="journal article" date="2019" name="Int. J. Syst. Evol. Microbiol.">
        <title>The Global Catalogue of Microorganisms (GCM) 10K type strain sequencing project: providing services to taxonomists for standard genome sequencing and annotation.</title>
        <authorList>
            <consortium name="The Broad Institute Genomics Platform"/>
            <consortium name="The Broad Institute Genome Sequencing Center for Infectious Disease"/>
            <person name="Wu L."/>
            <person name="Ma J."/>
        </authorList>
    </citation>
    <scope>NUCLEOTIDE SEQUENCE [LARGE SCALE GENOMIC DNA]</scope>
    <source>
        <strain evidence="4">JCM 16908</strain>
    </source>
</reference>
<proteinExistence type="predicted"/>
<dbReference type="RefSeq" id="WP_344945256.1">
    <property type="nucleotide sequence ID" value="NZ_BAAAZR010000019.1"/>
</dbReference>
<dbReference type="Pfam" id="PF22725">
    <property type="entry name" value="GFO_IDH_MocA_C3"/>
    <property type="match status" value="1"/>
</dbReference>
<keyword evidence="4" id="KW-1185">Reference proteome</keyword>
<feature type="domain" description="GFO/IDH/MocA-like oxidoreductase" evidence="2">
    <location>
        <begin position="146"/>
        <end position="240"/>
    </location>
</feature>
<dbReference type="InterPro" id="IPR036291">
    <property type="entry name" value="NAD(P)-bd_dom_sf"/>
</dbReference>
<evidence type="ECO:0000313" key="4">
    <source>
        <dbReference type="Proteomes" id="UP001500888"/>
    </source>
</evidence>
<dbReference type="PANTHER" id="PTHR43249:SF1">
    <property type="entry name" value="D-GLUCOSIDE 3-DEHYDROGENASE"/>
    <property type="match status" value="1"/>
</dbReference>
<evidence type="ECO:0000259" key="2">
    <source>
        <dbReference type="Pfam" id="PF22725"/>
    </source>
</evidence>
<comment type="caution">
    <text evidence="3">The sequence shown here is derived from an EMBL/GenBank/DDBJ whole genome shotgun (WGS) entry which is preliminary data.</text>
</comment>
<dbReference type="InterPro" id="IPR052515">
    <property type="entry name" value="Gfo/Idh/MocA_Oxidoreductase"/>
</dbReference>
<dbReference type="SUPFAM" id="SSF55347">
    <property type="entry name" value="Glyceraldehyde-3-phosphate dehydrogenase-like, C-terminal domain"/>
    <property type="match status" value="1"/>
</dbReference>
<dbReference type="Pfam" id="PF01408">
    <property type="entry name" value="GFO_IDH_MocA"/>
    <property type="match status" value="1"/>
</dbReference>
<dbReference type="InterPro" id="IPR000683">
    <property type="entry name" value="Gfo/Idh/MocA-like_OxRdtase_N"/>
</dbReference>
<name>A0ABP7IQZ3_9ACTN</name>
<sequence length="316" mass="33849">MTSTTRIGIIGAGNVAVRHADVLSGFRDVKIGGIADTDFHKAETLASQHGARAYSRHTDLLEAGGLDAVYVCVPPFAHGTPELDALEAGLPIFVEKPLALDLTTAEKIAAEIAKRGLVSAVGHHWRYLDTLARARELLDGRPVRLALGHWLDKLPPVPWWIRRDMSGGQVLEQAVHVLDLARVLVGEVAMVHAVPDGSTPEGEIDRATAAVLRFRDGAAGLLAATSLLERKHRIGLELHAEGLVLDVTETRLVVNGDTVVEEPGEAKTRVDREFVNAVQGGQADVRAPYEEALRTHRLAHAVARSAAEGGPVTLDA</sequence>
<dbReference type="Gene3D" id="3.40.50.720">
    <property type="entry name" value="NAD(P)-binding Rossmann-like Domain"/>
    <property type="match status" value="1"/>
</dbReference>
<feature type="domain" description="Gfo/Idh/MocA-like oxidoreductase N-terminal" evidence="1">
    <location>
        <begin position="6"/>
        <end position="123"/>
    </location>
</feature>
<evidence type="ECO:0008006" key="5">
    <source>
        <dbReference type="Google" id="ProtNLM"/>
    </source>
</evidence>
<protein>
    <recommendedName>
        <fullName evidence="5">Gfo/Idh/MocA family oxidoreductase</fullName>
    </recommendedName>
</protein>
<evidence type="ECO:0000313" key="3">
    <source>
        <dbReference type="EMBL" id="GAA3824506.1"/>
    </source>
</evidence>
<dbReference type="Gene3D" id="3.30.360.10">
    <property type="entry name" value="Dihydrodipicolinate Reductase, domain 2"/>
    <property type="match status" value="1"/>
</dbReference>
<dbReference type="SUPFAM" id="SSF51735">
    <property type="entry name" value="NAD(P)-binding Rossmann-fold domains"/>
    <property type="match status" value="1"/>
</dbReference>
<accession>A0ABP7IQZ3</accession>
<gene>
    <name evidence="3" type="ORF">GCM10022226_51490</name>
</gene>
<evidence type="ECO:0000259" key="1">
    <source>
        <dbReference type="Pfam" id="PF01408"/>
    </source>
</evidence>
<dbReference type="Proteomes" id="UP001500888">
    <property type="component" value="Unassembled WGS sequence"/>
</dbReference>
<dbReference type="EMBL" id="BAAAZR010000019">
    <property type="protein sequence ID" value="GAA3824506.1"/>
    <property type="molecule type" value="Genomic_DNA"/>
</dbReference>
<organism evidence="3 4">
    <name type="scientific">Sphaerisporangium flaviroseum</name>
    <dbReference type="NCBI Taxonomy" id="509199"/>
    <lineage>
        <taxon>Bacteria</taxon>
        <taxon>Bacillati</taxon>
        <taxon>Actinomycetota</taxon>
        <taxon>Actinomycetes</taxon>
        <taxon>Streptosporangiales</taxon>
        <taxon>Streptosporangiaceae</taxon>
        <taxon>Sphaerisporangium</taxon>
    </lineage>
</organism>